<dbReference type="EMBL" id="VEPZ02001421">
    <property type="protein sequence ID" value="KAE8674236.1"/>
    <property type="molecule type" value="Genomic_DNA"/>
</dbReference>
<dbReference type="InterPro" id="IPR011948">
    <property type="entry name" value="Dullard_phosphatase"/>
</dbReference>
<evidence type="ECO:0000313" key="3">
    <source>
        <dbReference type="Proteomes" id="UP000436088"/>
    </source>
</evidence>
<dbReference type="AlphaFoldDB" id="A0A6A2YA18"/>
<dbReference type="Gene3D" id="3.40.50.1000">
    <property type="entry name" value="HAD superfamily/HAD-like"/>
    <property type="match status" value="1"/>
</dbReference>
<reference evidence="2" key="1">
    <citation type="submission" date="2019-09" db="EMBL/GenBank/DDBJ databases">
        <title>Draft genome information of white flower Hibiscus syriacus.</title>
        <authorList>
            <person name="Kim Y.-M."/>
        </authorList>
    </citation>
    <scope>NUCLEOTIDE SEQUENCE [LARGE SCALE GENOMIC DNA]</scope>
    <source>
        <strain evidence="2">YM2019G1</strain>
    </source>
</reference>
<dbReference type="InterPro" id="IPR023214">
    <property type="entry name" value="HAD_sf"/>
</dbReference>
<comment type="caution">
    <text evidence="2">The sequence shown here is derived from an EMBL/GenBank/DDBJ whole genome shotgun (WGS) entry which is preliminary data.</text>
</comment>
<dbReference type="NCBIfam" id="TIGR02251">
    <property type="entry name" value="HIF-SF_euk"/>
    <property type="match status" value="1"/>
</dbReference>
<dbReference type="SUPFAM" id="SSF56784">
    <property type="entry name" value="HAD-like"/>
    <property type="match status" value="1"/>
</dbReference>
<dbReference type="Pfam" id="PF03031">
    <property type="entry name" value="NIF"/>
    <property type="match status" value="1"/>
</dbReference>
<dbReference type="InterPro" id="IPR004274">
    <property type="entry name" value="FCP1_dom"/>
</dbReference>
<dbReference type="InterPro" id="IPR036412">
    <property type="entry name" value="HAD-like_sf"/>
</dbReference>
<accession>A0A6A2YA18</accession>
<dbReference type="SMART" id="SM00577">
    <property type="entry name" value="CPDc"/>
    <property type="match status" value="1"/>
</dbReference>
<dbReference type="PROSITE" id="PS50969">
    <property type="entry name" value="FCP1"/>
    <property type="match status" value="1"/>
</dbReference>
<keyword evidence="3" id="KW-1185">Reference proteome</keyword>
<evidence type="ECO:0000259" key="1">
    <source>
        <dbReference type="PROSITE" id="PS50969"/>
    </source>
</evidence>
<proteinExistence type="predicted"/>
<dbReference type="CDD" id="cd07521">
    <property type="entry name" value="HAD_FCP1-like"/>
    <property type="match status" value="1"/>
</dbReference>
<protein>
    <submittedName>
        <fullName evidence="2">Aquaporin NIP1.1</fullName>
    </submittedName>
</protein>
<dbReference type="FunFam" id="3.40.50.1000:FF:000093">
    <property type="entry name" value="NLI interacting factor-like phosphatase family protein"/>
    <property type="match status" value="1"/>
</dbReference>
<gene>
    <name evidence="2" type="ORF">F3Y22_tig00111769pilonHSYRG00645</name>
</gene>
<dbReference type="PANTHER" id="PTHR12210">
    <property type="entry name" value="DULLARD PROTEIN PHOSPHATASE"/>
    <property type="match status" value="1"/>
</dbReference>
<dbReference type="InterPro" id="IPR050365">
    <property type="entry name" value="TIM50"/>
</dbReference>
<organism evidence="2 3">
    <name type="scientific">Hibiscus syriacus</name>
    <name type="common">Rose of Sharon</name>
    <dbReference type="NCBI Taxonomy" id="106335"/>
    <lineage>
        <taxon>Eukaryota</taxon>
        <taxon>Viridiplantae</taxon>
        <taxon>Streptophyta</taxon>
        <taxon>Embryophyta</taxon>
        <taxon>Tracheophyta</taxon>
        <taxon>Spermatophyta</taxon>
        <taxon>Magnoliopsida</taxon>
        <taxon>eudicotyledons</taxon>
        <taxon>Gunneridae</taxon>
        <taxon>Pentapetalae</taxon>
        <taxon>rosids</taxon>
        <taxon>malvids</taxon>
        <taxon>Malvales</taxon>
        <taxon>Malvaceae</taxon>
        <taxon>Malvoideae</taxon>
        <taxon>Hibiscus</taxon>
    </lineage>
</organism>
<name>A0A6A2YA18_HIBSY</name>
<feature type="domain" description="FCP1 homology" evidence="1">
    <location>
        <begin position="80"/>
        <end position="228"/>
    </location>
</feature>
<evidence type="ECO:0000313" key="2">
    <source>
        <dbReference type="EMBL" id="KAE8674236.1"/>
    </source>
</evidence>
<dbReference type="Proteomes" id="UP000436088">
    <property type="component" value="Unassembled WGS sequence"/>
</dbReference>
<dbReference type="GO" id="GO:0016791">
    <property type="term" value="F:phosphatase activity"/>
    <property type="evidence" value="ECO:0007669"/>
    <property type="project" value="InterPro"/>
</dbReference>
<sequence length="419" mass="47954">MLLLSPSSHPSTSPSRLCRRRIFRLFSKLSHLAITPSAAGKRSRKGYKILHQEEESDEFESNFSVPKVLVFDRCLLPPLISTTKKTIFLDLDQTLVHSSTDPPPKTYDFIVKPSMDDQIMNFYVLKRPGVDFFLEEISKEYASQVLDKLDPEGRFISHRLYRYSCKEVNGKFVKDLSEMGRNLGRLVIVDDNPNAYSLQPENAVPIRPFVDDSEDRELEKLLQFFEWSKRFEDMRVAVMQYYNGGGTVSGGDADDCEFVQKELIPGKIRFADLCDVCRVRPESVQPYMMDQASNAAKLLAHVMTDSTTLRSWVNFPWEKRIAEVDLQAGDDGYTYSCSKGIRKRQLQLPITTGIICLCPLCILILYNQGQCRSLNAQIQLNMNHMYLDDLPSSIPSFFSMLHPRRPDRHCFCSETVGPT</sequence>